<sequence length="391" mass="41129">MSTLPTTHWPRVFLLWGCGILAALQFAKISLAFQLLQTHYGVSPAQMGWVLSMVGVVGLTLGVSMGLLATKVGYRRLLVGGLSLGAVLAALQALDLPFYAFFATRVLEGASHLSVVVAAPTLMAAAAGPQHRSVAMGLWSTFVGTAFALCAAFGPSFLTLYGVHSLFALHAALLFLACAGVWRLIPEDAARLPDPVRTSLLARHVRIYTQWSTALPGLCFFCYTGMAVALLTFLPQALPPGQQWAAAALPFTGMAGTFGAGWLTRRLSPMRLLRWVYPLLALTGFACALAASAQSGYTAAALLLMAISGLAGGTAFALIPFLNKDAAQQARANGAVAQMGNLGATLGPPTFAFVLAQQPAWGLALPVVVLAVLGSTILRWGRRQQDTPVVH</sequence>
<evidence type="ECO:0000256" key="4">
    <source>
        <dbReference type="ARBA" id="ARBA00022989"/>
    </source>
</evidence>
<dbReference type="CDD" id="cd06174">
    <property type="entry name" value="MFS"/>
    <property type="match status" value="1"/>
</dbReference>
<evidence type="ECO:0000256" key="5">
    <source>
        <dbReference type="ARBA" id="ARBA00023136"/>
    </source>
</evidence>
<evidence type="ECO:0000259" key="7">
    <source>
        <dbReference type="PROSITE" id="PS50850"/>
    </source>
</evidence>
<feature type="transmembrane region" description="Helical" evidence="6">
    <location>
        <begin position="134"/>
        <end position="154"/>
    </location>
</feature>
<keyword evidence="3 6" id="KW-0812">Transmembrane</keyword>
<evidence type="ECO:0000256" key="1">
    <source>
        <dbReference type="ARBA" id="ARBA00004651"/>
    </source>
</evidence>
<dbReference type="InterPro" id="IPR050189">
    <property type="entry name" value="MFS_Efflux_Transporters"/>
</dbReference>
<feature type="transmembrane region" description="Helical" evidence="6">
    <location>
        <begin position="48"/>
        <end position="70"/>
    </location>
</feature>
<keyword evidence="4 6" id="KW-1133">Transmembrane helix</keyword>
<dbReference type="InterPro" id="IPR036259">
    <property type="entry name" value="MFS_trans_sf"/>
</dbReference>
<dbReference type="Proteomes" id="UP001302257">
    <property type="component" value="Chromosome"/>
</dbReference>
<feature type="transmembrane region" description="Helical" evidence="6">
    <location>
        <begin position="275"/>
        <end position="293"/>
    </location>
</feature>
<feature type="transmembrane region" description="Helical" evidence="6">
    <location>
        <begin position="213"/>
        <end position="238"/>
    </location>
</feature>
<evidence type="ECO:0000313" key="9">
    <source>
        <dbReference type="Proteomes" id="UP001302257"/>
    </source>
</evidence>
<feature type="transmembrane region" description="Helical" evidence="6">
    <location>
        <begin position="166"/>
        <end position="185"/>
    </location>
</feature>
<feature type="transmembrane region" description="Helical" evidence="6">
    <location>
        <begin position="244"/>
        <end position="263"/>
    </location>
</feature>
<dbReference type="PANTHER" id="PTHR43124">
    <property type="entry name" value="PURINE EFFLUX PUMP PBUE"/>
    <property type="match status" value="1"/>
</dbReference>
<keyword evidence="2" id="KW-1003">Cell membrane</keyword>
<evidence type="ECO:0000256" key="3">
    <source>
        <dbReference type="ARBA" id="ARBA00022692"/>
    </source>
</evidence>
<name>A0ABZ0AW12_9BURK</name>
<evidence type="ECO:0000256" key="2">
    <source>
        <dbReference type="ARBA" id="ARBA00022475"/>
    </source>
</evidence>
<feature type="transmembrane region" description="Helical" evidence="6">
    <location>
        <begin position="109"/>
        <end position="127"/>
    </location>
</feature>
<dbReference type="InterPro" id="IPR020846">
    <property type="entry name" value="MFS_dom"/>
</dbReference>
<evidence type="ECO:0000256" key="6">
    <source>
        <dbReference type="SAM" id="Phobius"/>
    </source>
</evidence>
<protein>
    <submittedName>
        <fullName evidence="8">MFS transporter</fullName>
    </submittedName>
</protein>
<dbReference type="RefSeq" id="WP_313866569.1">
    <property type="nucleotide sequence ID" value="NZ_CP132507.1"/>
</dbReference>
<dbReference type="PROSITE" id="PS50850">
    <property type="entry name" value="MFS"/>
    <property type="match status" value="1"/>
</dbReference>
<gene>
    <name evidence="8" type="ORF">RAN89_12235</name>
</gene>
<evidence type="ECO:0000313" key="8">
    <source>
        <dbReference type="EMBL" id="WNO03684.1"/>
    </source>
</evidence>
<feature type="domain" description="Major facilitator superfamily (MFS) profile" evidence="7">
    <location>
        <begin position="11"/>
        <end position="386"/>
    </location>
</feature>
<feature type="transmembrane region" description="Helical" evidence="6">
    <location>
        <begin position="334"/>
        <end position="354"/>
    </location>
</feature>
<feature type="transmembrane region" description="Helical" evidence="6">
    <location>
        <begin position="77"/>
        <end position="103"/>
    </location>
</feature>
<feature type="transmembrane region" description="Helical" evidence="6">
    <location>
        <begin position="299"/>
        <end position="322"/>
    </location>
</feature>
<keyword evidence="5 6" id="KW-0472">Membrane</keyword>
<dbReference type="PANTHER" id="PTHR43124:SF10">
    <property type="entry name" value="PURINE EFFLUX PUMP PBUE"/>
    <property type="match status" value="1"/>
</dbReference>
<dbReference type="Gene3D" id="1.20.1250.20">
    <property type="entry name" value="MFS general substrate transporter like domains"/>
    <property type="match status" value="1"/>
</dbReference>
<reference evidence="8 9" key="1">
    <citation type="submission" date="2023-08" db="EMBL/GenBank/DDBJ databases">
        <title>Rhodoferax potami sp. nov. and Rhodoferax mekongensis sp. nov., isolated from the Mekong River in Thailand.</title>
        <authorList>
            <person name="Kitikhun S."/>
            <person name="Charoenyingcharoen P."/>
            <person name="Siriarchawattana P."/>
            <person name="Likhitrattanapisal S."/>
            <person name="Nilsakha T."/>
            <person name="Chanpet A."/>
            <person name="Rattanawaree P."/>
            <person name="Ingsriswang S."/>
        </authorList>
    </citation>
    <scope>NUCLEOTIDE SEQUENCE [LARGE SCALE GENOMIC DNA]</scope>
    <source>
        <strain evidence="8 9">TBRC 17307</strain>
    </source>
</reference>
<proteinExistence type="predicted"/>
<dbReference type="EMBL" id="CP132507">
    <property type="protein sequence ID" value="WNO03684.1"/>
    <property type="molecule type" value="Genomic_DNA"/>
</dbReference>
<keyword evidence="9" id="KW-1185">Reference proteome</keyword>
<dbReference type="Pfam" id="PF07690">
    <property type="entry name" value="MFS_1"/>
    <property type="match status" value="1"/>
</dbReference>
<dbReference type="InterPro" id="IPR011701">
    <property type="entry name" value="MFS"/>
</dbReference>
<feature type="transmembrane region" description="Helical" evidence="6">
    <location>
        <begin position="360"/>
        <end position="378"/>
    </location>
</feature>
<organism evidence="8 9">
    <name type="scientific">Rhodoferax mekongensis</name>
    <dbReference type="NCBI Taxonomy" id="3068341"/>
    <lineage>
        <taxon>Bacteria</taxon>
        <taxon>Pseudomonadati</taxon>
        <taxon>Pseudomonadota</taxon>
        <taxon>Betaproteobacteria</taxon>
        <taxon>Burkholderiales</taxon>
        <taxon>Comamonadaceae</taxon>
        <taxon>Rhodoferax</taxon>
    </lineage>
</organism>
<comment type="subcellular location">
    <subcellularLocation>
        <location evidence="1">Cell membrane</location>
        <topology evidence="1">Multi-pass membrane protein</topology>
    </subcellularLocation>
</comment>
<accession>A0ABZ0AW12</accession>
<dbReference type="SUPFAM" id="SSF103473">
    <property type="entry name" value="MFS general substrate transporter"/>
    <property type="match status" value="1"/>
</dbReference>